<sequence length="196" mass="21082">MFATSFRPEIVEQKAPEDVEGLSSIGEAAHMIAMKVWGVVFLFKYGFPRENERPGDVGAVGRFPFAPNTEEGIPSLLSRGAFHETVLNGLQESLVAALAGGQNSHDLELGTHRQPIVKDQPGKCPHLAWAGVVPHFGNDLDDRQVAKVQLLDECDDVGSVLLLPGVLVSPLSRVTKEGGIAHVARLLPVPVSKVPR</sequence>
<accession>A0ABP1A4Y5</accession>
<keyword evidence="2" id="KW-1185">Reference proteome</keyword>
<protein>
    <submittedName>
        <fullName evidence="1">Uncharacterized protein</fullName>
    </submittedName>
</protein>
<reference evidence="1 2" key="1">
    <citation type="submission" date="2024-03" db="EMBL/GenBank/DDBJ databases">
        <authorList>
            <consortium name="ELIXIR-Norway"/>
            <consortium name="Elixir Norway"/>
        </authorList>
    </citation>
    <scope>NUCLEOTIDE SEQUENCE [LARGE SCALE GENOMIC DNA]</scope>
</reference>
<evidence type="ECO:0000313" key="2">
    <source>
        <dbReference type="Proteomes" id="UP001497522"/>
    </source>
</evidence>
<name>A0ABP1A4Y5_9BRYO</name>
<proteinExistence type="predicted"/>
<gene>
    <name evidence="1" type="ORF">CSSPJE1EN2_LOCUS531</name>
</gene>
<organism evidence="1 2">
    <name type="scientific">Sphagnum jensenii</name>
    <dbReference type="NCBI Taxonomy" id="128206"/>
    <lineage>
        <taxon>Eukaryota</taxon>
        <taxon>Viridiplantae</taxon>
        <taxon>Streptophyta</taxon>
        <taxon>Embryophyta</taxon>
        <taxon>Bryophyta</taxon>
        <taxon>Sphagnophytina</taxon>
        <taxon>Sphagnopsida</taxon>
        <taxon>Sphagnales</taxon>
        <taxon>Sphagnaceae</taxon>
        <taxon>Sphagnum</taxon>
    </lineage>
</organism>
<dbReference type="Proteomes" id="UP001497522">
    <property type="component" value="Chromosome 1"/>
</dbReference>
<evidence type="ECO:0000313" key="1">
    <source>
        <dbReference type="EMBL" id="CAK9857536.1"/>
    </source>
</evidence>
<dbReference type="EMBL" id="OZ023702">
    <property type="protein sequence ID" value="CAK9857536.1"/>
    <property type="molecule type" value="Genomic_DNA"/>
</dbReference>